<evidence type="ECO:0000256" key="1">
    <source>
        <dbReference type="ARBA" id="ARBA00001938"/>
    </source>
</evidence>
<feature type="domain" description="Lipoyl-binding" evidence="6">
    <location>
        <begin position="3"/>
        <end position="78"/>
    </location>
</feature>
<evidence type="ECO:0000313" key="7">
    <source>
        <dbReference type="EMBL" id="MBE7940576.1"/>
    </source>
</evidence>
<dbReference type="Proteomes" id="UP000715965">
    <property type="component" value="Unassembled WGS sequence"/>
</dbReference>
<reference evidence="7 8" key="1">
    <citation type="submission" date="2020-10" db="EMBL/GenBank/DDBJ databases">
        <title>Draft genome of Ramlibacter aquaticus LMG 30558.</title>
        <authorList>
            <person name="Props R."/>
        </authorList>
    </citation>
    <scope>NUCLEOTIDE SEQUENCE [LARGE SCALE GENOMIC DNA]</scope>
    <source>
        <strain evidence="7 8">LMG 30558</strain>
    </source>
</reference>
<organism evidence="7 8">
    <name type="scientific">Ramlibacter aquaticus</name>
    <dbReference type="NCBI Taxonomy" id="2780094"/>
    <lineage>
        <taxon>Bacteria</taxon>
        <taxon>Pseudomonadati</taxon>
        <taxon>Pseudomonadota</taxon>
        <taxon>Betaproteobacteria</taxon>
        <taxon>Burkholderiales</taxon>
        <taxon>Comamonadaceae</taxon>
        <taxon>Ramlibacter</taxon>
    </lineage>
</organism>
<sequence length="126" mass="12681">MGSYVIRTPDIGEGIAEVELVAWHVQPGDAVKEDQVLADVMTDKATVEIPSPVNGTVTGLMGTPGSMLAVGSELVWLEVDGAGNVRDAGGPGRAVAHAPALAMPAAQATAAVQGAPHPLPHYPAAA</sequence>
<protein>
    <submittedName>
        <fullName evidence="7">2-oxo acid dehydrogenase subunit E2</fullName>
    </submittedName>
</protein>
<keyword evidence="8" id="KW-1185">Reference proteome</keyword>
<dbReference type="PANTHER" id="PTHR43178">
    <property type="entry name" value="DIHYDROLIPOAMIDE ACETYLTRANSFERASE COMPONENT OF PYRUVATE DEHYDROGENASE COMPLEX"/>
    <property type="match status" value="1"/>
</dbReference>
<dbReference type="EMBL" id="JADDOJ010000026">
    <property type="protein sequence ID" value="MBE7940576.1"/>
    <property type="molecule type" value="Genomic_DNA"/>
</dbReference>
<dbReference type="InterPro" id="IPR000089">
    <property type="entry name" value="Biotin_lipoyl"/>
</dbReference>
<dbReference type="SUPFAM" id="SSF51230">
    <property type="entry name" value="Single hybrid motif"/>
    <property type="match status" value="1"/>
</dbReference>
<dbReference type="CDD" id="cd06849">
    <property type="entry name" value="lipoyl_domain"/>
    <property type="match status" value="1"/>
</dbReference>
<dbReference type="PANTHER" id="PTHR43178:SF5">
    <property type="entry name" value="LIPOAMIDE ACYLTRANSFERASE COMPONENT OF BRANCHED-CHAIN ALPHA-KETO ACID DEHYDROGENASE COMPLEX, MITOCHONDRIAL"/>
    <property type="match status" value="1"/>
</dbReference>
<comment type="cofactor">
    <cofactor evidence="1">
        <name>(R)-lipoate</name>
        <dbReference type="ChEBI" id="CHEBI:83088"/>
    </cofactor>
</comment>
<keyword evidence="4" id="KW-0450">Lipoyl</keyword>
<evidence type="ECO:0000256" key="3">
    <source>
        <dbReference type="ARBA" id="ARBA00022679"/>
    </source>
</evidence>
<evidence type="ECO:0000256" key="4">
    <source>
        <dbReference type="ARBA" id="ARBA00022823"/>
    </source>
</evidence>
<dbReference type="Gene3D" id="2.40.50.100">
    <property type="match status" value="1"/>
</dbReference>
<feature type="non-terminal residue" evidence="7">
    <location>
        <position position="126"/>
    </location>
</feature>
<evidence type="ECO:0000256" key="5">
    <source>
        <dbReference type="ARBA" id="ARBA00023315"/>
    </source>
</evidence>
<dbReference type="InterPro" id="IPR050743">
    <property type="entry name" value="2-oxoacid_DH_E2_comp"/>
</dbReference>
<dbReference type="Pfam" id="PF00364">
    <property type="entry name" value="Biotin_lipoyl"/>
    <property type="match status" value="1"/>
</dbReference>
<keyword evidence="5" id="KW-0012">Acyltransferase</keyword>
<dbReference type="InterPro" id="IPR011053">
    <property type="entry name" value="Single_hybrid_motif"/>
</dbReference>
<comment type="subunit">
    <text evidence="2">Forms a 24-polypeptide structural core with octahedral symmetry.</text>
</comment>
<dbReference type="RefSeq" id="WP_321576196.1">
    <property type="nucleotide sequence ID" value="NZ_JADDOJ010000026.1"/>
</dbReference>
<dbReference type="InterPro" id="IPR003016">
    <property type="entry name" value="2-oxoA_DH_lipoyl-BS"/>
</dbReference>
<proteinExistence type="predicted"/>
<gene>
    <name evidence="7" type="ORF">IM725_08340</name>
</gene>
<dbReference type="PROSITE" id="PS00189">
    <property type="entry name" value="LIPOYL"/>
    <property type="match status" value="1"/>
</dbReference>
<dbReference type="PROSITE" id="PS50968">
    <property type="entry name" value="BIOTINYL_LIPOYL"/>
    <property type="match status" value="1"/>
</dbReference>
<evidence type="ECO:0000256" key="2">
    <source>
        <dbReference type="ARBA" id="ARBA00011484"/>
    </source>
</evidence>
<evidence type="ECO:0000259" key="6">
    <source>
        <dbReference type="PROSITE" id="PS50968"/>
    </source>
</evidence>
<evidence type="ECO:0000313" key="8">
    <source>
        <dbReference type="Proteomes" id="UP000715965"/>
    </source>
</evidence>
<accession>A0ABR9SE34</accession>
<keyword evidence="3" id="KW-0808">Transferase</keyword>
<comment type="caution">
    <text evidence="7">The sequence shown here is derived from an EMBL/GenBank/DDBJ whole genome shotgun (WGS) entry which is preliminary data.</text>
</comment>
<name>A0ABR9SE34_9BURK</name>